<comment type="caution">
    <text evidence="9">The sequence shown here is derived from an EMBL/GenBank/DDBJ whole genome shotgun (WGS) entry which is preliminary data.</text>
</comment>
<accession>A0A9X2XU81</accession>
<dbReference type="InterPro" id="IPR050250">
    <property type="entry name" value="Macrolide_Exporter_MacB"/>
</dbReference>
<dbReference type="Pfam" id="PF12704">
    <property type="entry name" value="MacB_PCD"/>
    <property type="match status" value="1"/>
</dbReference>
<dbReference type="PANTHER" id="PTHR30572">
    <property type="entry name" value="MEMBRANE COMPONENT OF TRANSPORTER-RELATED"/>
    <property type="match status" value="1"/>
</dbReference>
<feature type="domain" description="MacB-like periplasmic core" evidence="8">
    <location>
        <begin position="20"/>
        <end position="246"/>
    </location>
</feature>
<dbReference type="GO" id="GO:0005886">
    <property type="term" value="C:plasma membrane"/>
    <property type="evidence" value="ECO:0007669"/>
    <property type="project" value="UniProtKB-SubCell"/>
</dbReference>
<keyword evidence="5 6" id="KW-0472">Membrane</keyword>
<dbReference type="EMBL" id="JAOTIF010000002">
    <property type="protein sequence ID" value="MCU7548577.1"/>
    <property type="molecule type" value="Genomic_DNA"/>
</dbReference>
<organism evidence="9 10">
    <name type="scientific">Paraflavisolibacter caeni</name>
    <dbReference type="NCBI Taxonomy" id="2982496"/>
    <lineage>
        <taxon>Bacteria</taxon>
        <taxon>Pseudomonadati</taxon>
        <taxon>Bacteroidota</taxon>
        <taxon>Chitinophagia</taxon>
        <taxon>Chitinophagales</taxon>
        <taxon>Chitinophagaceae</taxon>
        <taxon>Paraflavisolibacter</taxon>
    </lineage>
</organism>
<name>A0A9X2XU81_9BACT</name>
<feature type="transmembrane region" description="Helical" evidence="6">
    <location>
        <begin position="21"/>
        <end position="41"/>
    </location>
</feature>
<evidence type="ECO:0000259" key="7">
    <source>
        <dbReference type="Pfam" id="PF02687"/>
    </source>
</evidence>
<feature type="transmembrane region" description="Helical" evidence="6">
    <location>
        <begin position="726"/>
        <end position="746"/>
    </location>
</feature>
<evidence type="ECO:0000256" key="2">
    <source>
        <dbReference type="ARBA" id="ARBA00022475"/>
    </source>
</evidence>
<evidence type="ECO:0000256" key="4">
    <source>
        <dbReference type="ARBA" id="ARBA00022989"/>
    </source>
</evidence>
<evidence type="ECO:0000256" key="6">
    <source>
        <dbReference type="SAM" id="Phobius"/>
    </source>
</evidence>
<feature type="domain" description="ABC3 transporter permease C-terminal" evidence="7">
    <location>
        <begin position="674"/>
        <end position="787"/>
    </location>
</feature>
<reference evidence="9" key="1">
    <citation type="submission" date="2022-09" db="EMBL/GenBank/DDBJ databases">
        <authorList>
            <person name="Yuan C."/>
            <person name="Ke Z."/>
        </authorList>
    </citation>
    <scope>NUCLEOTIDE SEQUENCE</scope>
    <source>
        <strain evidence="9">LB-8</strain>
    </source>
</reference>
<keyword evidence="4 6" id="KW-1133">Transmembrane helix</keyword>
<keyword evidence="3 6" id="KW-0812">Transmembrane</keyword>
<dbReference type="RefSeq" id="WP_279296024.1">
    <property type="nucleotide sequence ID" value="NZ_JAOTIF010000002.1"/>
</dbReference>
<evidence type="ECO:0000313" key="9">
    <source>
        <dbReference type="EMBL" id="MCU7548577.1"/>
    </source>
</evidence>
<proteinExistence type="predicted"/>
<dbReference type="InterPro" id="IPR003838">
    <property type="entry name" value="ABC3_permease_C"/>
</dbReference>
<feature type="transmembrane region" description="Helical" evidence="6">
    <location>
        <begin position="758"/>
        <end position="781"/>
    </location>
</feature>
<sequence length="794" mass="88128">MIRNYFKVAFRNLLKYKLFSFINIFGLALSMSICMLVLLRIKDQLAYDQFHPNTGRIYRLITDLRNRDGAQYRLASSPLPLVDVLEKDFSVLENWVRLYPVGVERTVTASKELSIRAAFTDQSFFEVFGFTLSRGSATTVLSAPNSIVLTKATAERFFGSKDPVGQVLHMETLGDFQVAGVIGPVKGKSHIDFDAYLSMSSVPLLEKAGKRSPALDQWNNVTAGYTYVVLKQSATEKQLKQAVQQIASRLQSDHNSKERIAFDVQPFSKIILGEELFYSLGRTGSRGKVLAEIGISFIILLSACFNYTNLSIARSLSRGKEVGIRKVSGAQRFQIFSQFVVESLFMSLLALGLAYVFLKMIIDFAPFSDEMIPAGFQIDIELLGWFLLFSLFTGLLAGVLPAWALSSFNPVQVLKNLSTVRLFGGNRFRKGLIIAQFTLCLVITIFTTVFSRQFNYMANADPGFNREHVLSLPLNSSKYQILSEEISRVSGVQMAGATSEHLGINASGHAPIKLQPEAEPIYIDYFDVDANFIQVMELKLLAGNTFPSVADTGREQFVIINEAALKPLHIANPTDAIGKMAWLDDSSVVHIAGVVKNFYYEGLERPVTPLLLRNRMNKFNFLAVKTAGDSKTILQAIKAVWLQHNAGQPFEIRWLADVLYEKRSAWTTVSMLGFLSFIAVTIACLGLLGMVMYTTETRRKEIGIRKVMGASVAAIISLLSRGFIKLIIIAGLIALPVSYILGYLFLNMFANRISLGLGSLIICFFGLLLLVLVTIGSQIYMAAIANPAKNLRTE</sequence>
<evidence type="ECO:0000259" key="8">
    <source>
        <dbReference type="Pfam" id="PF12704"/>
    </source>
</evidence>
<keyword evidence="10" id="KW-1185">Reference proteome</keyword>
<dbReference type="Proteomes" id="UP001155483">
    <property type="component" value="Unassembled WGS sequence"/>
</dbReference>
<feature type="domain" description="ABC3 transporter permease C-terminal" evidence="7">
    <location>
        <begin position="294"/>
        <end position="410"/>
    </location>
</feature>
<feature type="transmembrane region" description="Helical" evidence="6">
    <location>
        <begin position="339"/>
        <end position="362"/>
    </location>
</feature>
<dbReference type="PANTHER" id="PTHR30572:SF18">
    <property type="entry name" value="ABC-TYPE MACROLIDE FAMILY EXPORT SYSTEM PERMEASE COMPONENT 2"/>
    <property type="match status" value="1"/>
</dbReference>
<feature type="transmembrane region" description="Helical" evidence="6">
    <location>
        <begin position="671"/>
        <end position="691"/>
    </location>
</feature>
<gene>
    <name evidence="9" type="ORF">OCK74_05585</name>
</gene>
<dbReference type="InterPro" id="IPR025857">
    <property type="entry name" value="MacB_PCD"/>
</dbReference>
<evidence type="ECO:0000256" key="3">
    <source>
        <dbReference type="ARBA" id="ARBA00022692"/>
    </source>
</evidence>
<evidence type="ECO:0000313" key="10">
    <source>
        <dbReference type="Proteomes" id="UP001155483"/>
    </source>
</evidence>
<feature type="transmembrane region" description="Helical" evidence="6">
    <location>
        <begin position="431"/>
        <end position="450"/>
    </location>
</feature>
<evidence type="ECO:0000256" key="1">
    <source>
        <dbReference type="ARBA" id="ARBA00004651"/>
    </source>
</evidence>
<protein>
    <submittedName>
        <fullName evidence="9">ABC transporter permease</fullName>
    </submittedName>
</protein>
<dbReference type="GO" id="GO:0022857">
    <property type="term" value="F:transmembrane transporter activity"/>
    <property type="evidence" value="ECO:0007669"/>
    <property type="project" value="TreeGrafter"/>
</dbReference>
<keyword evidence="2" id="KW-1003">Cell membrane</keyword>
<evidence type="ECO:0000256" key="5">
    <source>
        <dbReference type="ARBA" id="ARBA00023136"/>
    </source>
</evidence>
<reference evidence="9" key="2">
    <citation type="submission" date="2023-04" db="EMBL/GenBank/DDBJ databases">
        <title>Paracnuella aquatica gen. nov., sp. nov., a member of the family Chitinophagaceae isolated from a hot spring.</title>
        <authorList>
            <person name="Wang C."/>
        </authorList>
    </citation>
    <scope>NUCLEOTIDE SEQUENCE</scope>
    <source>
        <strain evidence="9">LB-8</strain>
    </source>
</reference>
<dbReference type="AlphaFoldDB" id="A0A9X2XU81"/>
<comment type="subcellular location">
    <subcellularLocation>
        <location evidence="1">Cell membrane</location>
        <topology evidence="1">Multi-pass membrane protein</topology>
    </subcellularLocation>
</comment>
<dbReference type="Pfam" id="PF02687">
    <property type="entry name" value="FtsX"/>
    <property type="match status" value="2"/>
</dbReference>
<feature type="transmembrane region" description="Helical" evidence="6">
    <location>
        <begin position="382"/>
        <end position="405"/>
    </location>
</feature>